<gene>
    <name evidence="14" type="ORF">CHILSU_LOCUS5282</name>
</gene>
<feature type="compositionally biased region" description="Acidic residues" evidence="12">
    <location>
        <begin position="222"/>
        <end position="236"/>
    </location>
</feature>
<feature type="compositionally biased region" description="Polar residues" evidence="12">
    <location>
        <begin position="420"/>
        <end position="440"/>
    </location>
</feature>
<feature type="compositionally biased region" description="Polar residues" evidence="12">
    <location>
        <begin position="672"/>
        <end position="708"/>
    </location>
</feature>
<evidence type="ECO:0000256" key="6">
    <source>
        <dbReference type="ARBA" id="ARBA00022525"/>
    </source>
</evidence>
<evidence type="ECO:0000313" key="15">
    <source>
        <dbReference type="Proteomes" id="UP001153292"/>
    </source>
</evidence>
<evidence type="ECO:0000259" key="13">
    <source>
        <dbReference type="PROSITE" id="PS50053"/>
    </source>
</evidence>
<keyword evidence="4" id="KW-0813">Transport</keyword>
<dbReference type="Proteomes" id="UP001153292">
    <property type="component" value="Chromosome 2"/>
</dbReference>
<dbReference type="PANTHER" id="PTHR15204:SF0">
    <property type="entry name" value="LARGE PROLINE-RICH PROTEIN BAG6"/>
    <property type="match status" value="1"/>
</dbReference>
<protein>
    <recommendedName>
        <fullName evidence="11">BCL2-associated athanogene 6</fullName>
    </recommendedName>
</protein>
<evidence type="ECO:0000256" key="7">
    <source>
        <dbReference type="ARBA" id="ARBA00022703"/>
    </source>
</evidence>
<feature type="compositionally biased region" description="Low complexity" evidence="12">
    <location>
        <begin position="1087"/>
        <end position="1101"/>
    </location>
</feature>
<evidence type="ECO:0000256" key="11">
    <source>
        <dbReference type="ARBA" id="ARBA00030033"/>
    </source>
</evidence>
<evidence type="ECO:0000256" key="8">
    <source>
        <dbReference type="ARBA" id="ARBA00022853"/>
    </source>
</evidence>
<feature type="compositionally biased region" description="Low complexity" evidence="12">
    <location>
        <begin position="194"/>
        <end position="208"/>
    </location>
</feature>
<feature type="region of interest" description="Disordered" evidence="12">
    <location>
        <begin position="1013"/>
        <end position="1101"/>
    </location>
</feature>
<keyword evidence="8" id="KW-0156">Chromatin regulator</keyword>
<dbReference type="EMBL" id="OU963895">
    <property type="protein sequence ID" value="CAH0684502.1"/>
    <property type="molecule type" value="Genomic_DNA"/>
</dbReference>
<evidence type="ECO:0000313" key="14">
    <source>
        <dbReference type="EMBL" id="CAH0684502.1"/>
    </source>
</evidence>
<dbReference type="SUPFAM" id="SSF54236">
    <property type="entry name" value="Ubiquitin-like"/>
    <property type="match status" value="1"/>
</dbReference>
<keyword evidence="7" id="KW-0053">Apoptosis</keyword>
<evidence type="ECO:0000256" key="10">
    <source>
        <dbReference type="ARBA" id="ARBA00023242"/>
    </source>
</evidence>
<feature type="domain" description="Ubiquitin-like" evidence="13">
    <location>
        <begin position="2"/>
        <end position="63"/>
    </location>
</feature>
<evidence type="ECO:0000256" key="1">
    <source>
        <dbReference type="ARBA" id="ARBA00004123"/>
    </source>
</evidence>
<feature type="region of interest" description="Disordered" evidence="12">
    <location>
        <begin position="73"/>
        <end position="108"/>
    </location>
</feature>
<reference evidence="14" key="1">
    <citation type="submission" date="2021-12" db="EMBL/GenBank/DDBJ databases">
        <authorList>
            <person name="King R."/>
        </authorList>
    </citation>
    <scope>NUCLEOTIDE SEQUENCE</scope>
</reference>
<dbReference type="Gene3D" id="3.10.20.90">
    <property type="entry name" value="Phosphatidylinositol 3-kinase Catalytic Subunit, Chain A, domain 1"/>
    <property type="match status" value="1"/>
</dbReference>
<feature type="compositionally biased region" description="Low complexity" evidence="12">
    <location>
        <begin position="484"/>
        <end position="510"/>
    </location>
</feature>
<dbReference type="InterPro" id="IPR000626">
    <property type="entry name" value="Ubiquitin-like_dom"/>
</dbReference>
<feature type="compositionally biased region" description="Low complexity" evidence="12">
    <location>
        <begin position="374"/>
        <end position="419"/>
    </location>
</feature>
<dbReference type="InterPro" id="IPR021925">
    <property type="entry name" value="BAG6"/>
</dbReference>
<keyword evidence="9" id="KW-0143">Chaperone</keyword>
<evidence type="ECO:0000256" key="3">
    <source>
        <dbReference type="ARBA" id="ARBA00004550"/>
    </source>
</evidence>
<evidence type="ECO:0000256" key="4">
    <source>
        <dbReference type="ARBA" id="ARBA00022448"/>
    </source>
</evidence>
<keyword evidence="5" id="KW-0963">Cytoplasm</keyword>
<dbReference type="InterPro" id="IPR029071">
    <property type="entry name" value="Ubiquitin-like_domsf"/>
</dbReference>
<comment type="subcellular location">
    <subcellularLocation>
        <location evidence="2">Cytoplasm</location>
        <location evidence="2">Cytosol</location>
    </subcellularLocation>
    <subcellularLocation>
        <location evidence="1">Nucleus</location>
    </subcellularLocation>
    <subcellularLocation>
        <location evidence="3">Secreted</location>
        <location evidence="3">Extracellular exosome</location>
    </subcellularLocation>
</comment>
<dbReference type="Pfam" id="PF00240">
    <property type="entry name" value="ubiquitin"/>
    <property type="match status" value="1"/>
</dbReference>
<keyword evidence="10" id="KW-0539">Nucleus</keyword>
<name>A0ABN8EAH9_CHISP</name>
<proteinExistence type="predicted"/>
<dbReference type="Pfam" id="PF12057">
    <property type="entry name" value="BAG6"/>
    <property type="match status" value="1"/>
</dbReference>
<evidence type="ECO:0000256" key="12">
    <source>
        <dbReference type="SAM" id="MobiDB-lite"/>
    </source>
</evidence>
<evidence type="ECO:0000256" key="2">
    <source>
        <dbReference type="ARBA" id="ARBA00004514"/>
    </source>
</evidence>
<feature type="compositionally biased region" description="Low complexity" evidence="12">
    <location>
        <begin position="630"/>
        <end position="671"/>
    </location>
</feature>
<evidence type="ECO:0000256" key="9">
    <source>
        <dbReference type="ARBA" id="ARBA00023186"/>
    </source>
</evidence>
<keyword evidence="6" id="KW-0964">Secreted</keyword>
<feature type="region of interest" description="Disordered" evidence="12">
    <location>
        <begin position="467"/>
        <end position="510"/>
    </location>
</feature>
<feature type="region of interest" description="Disordered" evidence="12">
    <location>
        <begin position="628"/>
        <end position="710"/>
    </location>
</feature>
<feature type="region of interest" description="Disordered" evidence="12">
    <location>
        <begin position="1127"/>
        <end position="1165"/>
    </location>
</feature>
<accession>A0ABN8EAH9</accession>
<dbReference type="SMART" id="SM00213">
    <property type="entry name" value="UBQ"/>
    <property type="match status" value="1"/>
</dbReference>
<feature type="compositionally biased region" description="Polar residues" evidence="12">
    <location>
        <begin position="467"/>
        <end position="483"/>
    </location>
</feature>
<evidence type="ECO:0000256" key="5">
    <source>
        <dbReference type="ARBA" id="ARBA00022490"/>
    </source>
</evidence>
<feature type="region of interest" description="Disordered" evidence="12">
    <location>
        <begin position="1212"/>
        <end position="1254"/>
    </location>
</feature>
<dbReference type="PANTHER" id="PTHR15204">
    <property type="entry name" value="LARGE PROLINE-RICH PROTEIN BAG6"/>
    <property type="match status" value="1"/>
</dbReference>
<dbReference type="PROSITE" id="PS50053">
    <property type="entry name" value="UBIQUITIN_2"/>
    <property type="match status" value="1"/>
</dbReference>
<feature type="region of interest" description="Disordered" evidence="12">
    <location>
        <begin position="365"/>
        <end position="440"/>
    </location>
</feature>
<feature type="compositionally biased region" description="Gly residues" evidence="12">
    <location>
        <begin position="85"/>
        <end position="108"/>
    </location>
</feature>
<feature type="region of interest" description="Disordered" evidence="12">
    <location>
        <begin position="193"/>
        <end position="250"/>
    </location>
</feature>
<sequence>MIEFTIKTLDSNNHHFTVNDETTVQQLKEKVREKMGIETNLQRLIFCGRVMQDEKKLTDYDVDGKVVHLVQRAPPCPENRTAHGSGSGAVGGSSGSGGTSGLASGGGLRGSRGRYFHISNTPYSNNAEDPENAAMQQEIRRIMVNSLAGAPDFVIDHHQQMSLSPTAGRLETIRRMIAEIKASLAILRAHIAGEESSGEPASSETTAEPMDNENTSGATIDEQSEPNLDENGDEVLPETPPIRFHPRRRSHRVVRAMRARHTQPRHLGQLIEELETLQEQFAPYRAGYVSLLRAANEPEPPLYTDDERASNQRTVDMVSDLMHSFAHAYHAVSDITFTVGQRNPRLFAEAAVSRHLIPMQAHINVIQSNRRQQSTPNTSTTTGSGSAENAAPTQATAAATATTTTTSSTNAEANATQTTRGTQQSATAGRNTTQPTVNINIQPEPISYQLEIETRVPIAFPLESTLSNGLNNARTPGQSQSPRNQGPQTQSQQNQSNQQEQNQNQQNQANRRPMLSDFENLLRGLAYPGGLGGVEVVMSMEEIPQGVGVGLGNLSNLVGASANTANNAQQASTAHRPEGGAPSAEVLQNLLSTVIRQGLIPGVEGVAVQIPNSLAVQLHNFIETQAQTLGQNPGQPSQGQNQSQTQSSGSGQAQSSGPGQAPSSGPGQAQSHGSRQTQGQEQTAEQPSAQTSERFNLETGVNANSTPIRQGGPMQFFRTANTGRAQAQALALASLVYDRYLQCDSQHTRRRLQRRREHHQQQMEQQERTRAERIASINIEALRHRRLDLTPRHMTNIVHLLNSSPSPASWFNALMVAIARQQYMSDLLHASGSEPALLPHEFQELKLLLRSYVQHLIIRSGNNESDNAFQSVADYLIEQNEEFIENMGNVTGIRSDIDPVESIRALVRSRLPAVIACVMSDSSTEMFVVRFYAMFLRIYSELCALICHMCDEGEHGLRQLYMAYLDEVVQQFDEPIRSTMRVFGLDNMVGIMGNIANHQETIAQFVRRRDGVMPNISRPEPMEEATATPPNAQDEPMQTTPPSTPAVPAEPTTAPTTVTRPESQTFLPAQSPILPCRTNHPSRNKATRSTSTTSTQSASNNDQNIRIVPPMVIVQHWGEEWVPVFTRDQQEQRPEPAEPYSDAYLSGMPSRKRRCVRQSRPPATLDGLMNESVREASSREGRESRVVQLERVERDSAIRAAFRERLRHMARARASGSDDYDPHRYASAARFLSPPSFRPNRQEQTETENKENGV</sequence>
<feature type="compositionally biased region" description="Basic and acidic residues" evidence="12">
    <location>
        <begin position="1240"/>
        <end position="1254"/>
    </location>
</feature>
<organism evidence="14 15">
    <name type="scientific">Chilo suppressalis</name>
    <name type="common">Asiatic rice borer moth</name>
    <dbReference type="NCBI Taxonomy" id="168631"/>
    <lineage>
        <taxon>Eukaryota</taxon>
        <taxon>Metazoa</taxon>
        <taxon>Ecdysozoa</taxon>
        <taxon>Arthropoda</taxon>
        <taxon>Hexapoda</taxon>
        <taxon>Insecta</taxon>
        <taxon>Pterygota</taxon>
        <taxon>Neoptera</taxon>
        <taxon>Endopterygota</taxon>
        <taxon>Lepidoptera</taxon>
        <taxon>Glossata</taxon>
        <taxon>Ditrysia</taxon>
        <taxon>Pyraloidea</taxon>
        <taxon>Crambidae</taxon>
        <taxon>Crambinae</taxon>
        <taxon>Chilo</taxon>
    </lineage>
</organism>
<feature type="region of interest" description="Disordered" evidence="12">
    <location>
        <begin position="751"/>
        <end position="770"/>
    </location>
</feature>
<feature type="compositionally biased region" description="Basic and acidic residues" evidence="12">
    <location>
        <begin position="759"/>
        <end position="770"/>
    </location>
</feature>
<feature type="compositionally biased region" description="Low complexity" evidence="12">
    <location>
        <begin position="1046"/>
        <end position="1063"/>
    </location>
</feature>
<keyword evidence="15" id="KW-1185">Reference proteome</keyword>